<evidence type="ECO:0000313" key="12">
    <source>
        <dbReference type="Proteomes" id="UP001164187"/>
    </source>
</evidence>
<gene>
    <name evidence="11" type="ORF">O0R46_00055</name>
</gene>
<proteinExistence type="inferred from homology"/>
<feature type="domain" description="Mechanosensitive ion channel MscS C-terminal" evidence="9">
    <location>
        <begin position="186"/>
        <end position="268"/>
    </location>
</feature>
<accession>A0ABY7JSM0</accession>
<dbReference type="PANTHER" id="PTHR30221:SF1">
    <property type="entry name" value="SMALL-CONDUCTANCE MECHANOSENSITIVE CHANNEL"/>
    <property type="match status" value="1"/>
</dbReference>
<protein>
    <submittedName>
        <fullName evidence="11">Mechanosensitive ion channel</fullName>
    </submittedName>
</protein>
<dbReference type="PANTHER" id="PTHR30221">
    <property type="entry name" value="SMALL-CONDUCTANCE MECHANOSENSITIVE CHANNEL"/>
    <property type="match status" value="1"/>
</dbReference>
<feature type="transmembrane region" description="Helical" evidence="7">
    <location>
        <begin position="27"/>
        <end position="48"/>
    </location>
</feature>
<dbReference type="InterPro" id="IPR023408">
    <property type="entry name" value="MscS_beta-dom_sf"/>
</dbReference>
<dbReference type="PROSITE" id="PS01246">
    <property type="entry name" value="UPF0003"/>
    <property type="match status" value="1"/>
</dbReference>
<dbReference type="Pfam" id="PF05552">
    <property type="entry name" value="MS_channel_1st_1"/>
    <property type="match status" value="1"/>
</dbReference>
<dbReference type="Pfam" id="PF21088">
    <property type="entry name" value="MS_channel_1st"/>
    <property type="match status" value="1"/>
</dbReference>
<evidence type="ECO:0000259" key="8">
    <source>
        <dbReference type="Pfam" id="PF00924"/>
    </source>
</evidence>
<feature type="domain" description="Mechanosensitive ion channel transmembrane helices 2/3" evidence="10">
    <location>
        <begin position="75"/>
        <end position="112"/>
    </location>
</feature>
<keyword evidence="5 7" id="KW-1133">Transmembrane helix</keyword>
<dbReference type="InterPro" id="IPR049142">
    <property type="entry name" value="MS_channel_1st"/>
</dbReference>
<feature type="transmembrane region" description="Helical" evidence="7">
    <location>
        <begin position="95"/>
        <end position="115"/>
    </location>
</feature>
<evidence type="ECO:0000313" key="11">
    <source>
        <dbReference type="EMBL" id="WAW14927.1"/>
    </source>
</evidence>
<dbReference type="InterPro" id="IPR008910">
    <property type="entry name" value="MSC_TM_helix"/>
</dbReference>
<evidence type="ECO:0000256" key="6">
    <source>
        <dbReference type="ARBA" id="ARBA00023136"/>
    </source>
</evidence>
<keyword evidence="12" id="KW-1185">Reference proteome</keyword>
<dbReference type="InterPro" id="IPR049278">
    <property type="entry name" value="MS_channel_C"/>
</dbReference>
<keyword evidence="4 7" id="KW-0812">Transmembrane</keyword>
<dbReference type="InterPro" id="IPR011066">
    <property type="entry name" value="MscS_channel_C_sf"/>
</dbReference>
<comment type="subcellular location">
    <subcellularLocation>
        <location evidence="1">Cell membrane</location>
        <topology evidence="1">Multi-pass membrane protein</topology>
    </subcellularLocation>
</comment>
<feature type="domain" description="Mechanosensitive ion channel MscS" evidence="8">
    <location>
        <begin position="114"/>
        <end position="179"/>
    </location>
</feature>
<feature type="transmembrane region" description="Helical" evidence="7">
    <location>
        <begin position="68"/>
        <end position="89"/>
    </location>
</feature>
<evidence type="ECO:0000256" key="1">
    <source>
        <dbReference type="ARBA" id="ARBA00004651"/>
    </source>
</evidence>
<reference evidence="11" key="1">
    <citation type="submission" date="2022-12" db="EMBL/GenBank/DDBJ databases">
        <title>Peptostreptococcus.</title>
        <authorList>
            <person name="Lee S.H."/>
        </authorList>
    </citation>
    <scope>NUCLEOTIDE SEQUENCE</scope>
    <source>
        <strain evidence="11">CBA3647</strain>
    </source>
</reference>
<dbReference type="RefSeq" id="WP_269311619.1">
    <property type="nucleotide sequence ID" value="NZ_CP114052.1"/>
</dbReference>
<sequence>MNENAVGQTIEKQTDLVGRYFDIINKMLPSIMVAIIVLIVGIIISKVVKKVMSRILDKYKSSIGIVNFLINFVQVIIILMVLMQVMSILGVNTSSFVAIIGAAGFSIGLAFKEILSNFGSCMIILFFKPFQIGDYIVCSDIEGTVSDIHMFCTTLKTVDNKVISLPNFQITNNPVINYTAQDKRRIDFIFNVEYDTDVKKLYEIANRIFNSDTRILISPKPLIGIDSMNNNIIRFIAKPWVKTGDYYNVYYETMEKFKEEFDKNEIKFSRINILNNIK</sequence>
<dbReference type="InterPro" id="IPR010920">
    <property type="entry name" value="LSM_dom_sf"/>
</dbReference>
<evidence type="ECO:0000256" key="3">
    <source>
        <dbReference type="ARBA" id="ARBA00022475"/>
    </source>
</evidence>
<dbReference type="Proteomes" id="UP001164187">
    <property type="component" value="Chromosome"/>
</dbReference>
<comment type="similarity">
    <text evidence="2">Belongs to the MscS (TC 1.A.23) family.</text>
</comment>
<evidence type="ECO:0000259" key="10">
    <source>
        <dbReference type="Pfam" id="PF21088"/>
    </source>
</evidence>
<dbReference type="SUPFAM" id="SSF50182">
    <property type="entry name" value="Sm-like ribonucleoproteins"/>
    <property type="match status" value="1"/>
</dbReference>
<dbReference type="Gene3D" id="2.30.30.60">
    <property type="match status" value="1"/>
</dbReference>
<dbReference type="InterPro" id="IPR011014">
    <property type="entry name" value="MscS_channel_TM-2"/>
</dbReference>
<dbReference type="Gene3D" id="3.30.70.100">
    <property type="match status" value="1"/>
</dbReference>
<dbReference type="Gene3D" id="1.10.287.1260">
    <property type="match status" value="1"/>
</dbReference>
<dbReference type="Pfam" id="PF00924">
    <property type="entry name" value="MS_channel_2nd"/>
    <property type="match status" value="1"/>
</dbReference>
<keyword evidence="3" id="KW-1003">Cell membrane</keyword>
<dbReference type="InterPro" id="IPR006686">
    <property type="entry name" value="MscS_channel_CS"/>
</dbReference>
<evidence type="ECO:0000256" key="2">
    <source>
        <dbReference type="ARBA" id="ARBA00008017"/>
    </source>
</evidence>
<dbReference type="InterPro" id="IPR045275">
    <property type="entry name" value="MscS_archaea/bacteria_type"/>
</dbReference>
<dbReference type="Pfam" id="PF21082">
    <property type="entry name" value="MS_channel_3rd"/>
    <property type="match status" value="1"/>
</dbReference>
<dbReference type="EMBL" id="CP114052">
    <property type="protein sequence ID" value="WAW14927.1"/>
    <property type="molecule type" value="Genomic_DNA"/>
</dbReference>
<name>A0ABY7JSM0_9FIRM</name>
<evidence type="ECO:0000259" key="9">
    <source>
        <dbReference type="Pfam" id="PF21082"/>
    </source>
</evidence>
<dbReference type="InterPro" id="IPR006685">
    <property type="entry name" value="MscS_channel_2nd"/>
</dbReference>
<organism evidence="11 12">
    <name type="scientific">Peptostreptococcus equinus</name>
    <dbReference type="NCBI Taxonomy" id="3003601"/>
    <lineage>
        <taxon>Bacteria</taxon>
        <taxon>Bacillati</taxon>
        <taxon>Bacillota</taxon>
        <taxon>Clostridia</taxon>
        <taxon>Peptostreptococcales</taxon>
        <taxon>Peptostreptococcaceae</taxon>
        <taxon>Peptostreptococcus</taxon>
    </lineage>
</organism>
<evidence type="ECO:0000256" key="4">
    <source>
        <dbReference type="ARBA" id="ARBA00022692"/>
    </source>
</evidence>
<dbReference type="SUPFAM" id="SSF82861">
    <property type="entry name" value="Mechanosensitive channel protein MscS (YggB), transmembrane region"/>
    <property type="match status" value="1"/>
</dbReference>
<evidence type="ECO:0000256" key="7">
    <source>
        <dbReference type="SAM" id="Phobius"/>
    </source>
</evidence>
<dbReference type="SUPFAM" id="SSF82689">
    <property type="entry name" value="Mechanosensitive channel protein MscS (YggB), C-terminal domain"/>
    <property type="match status" value="1"/>
</dbReference>
<evidence type="ECO:0000256" key="5">
    <source>
        <dbReference type="ARBA" id="ARBA00022989"/>
    </source>
</evidence>
<keyword evidence="6 7" id="KW-0472">Membrane</keyword>